<comment type="caution">
    <text evidence="1">The sequence shown here is derived from an EMBL/GenBank/DDBJ whole genome shotgun (WGS) entry which is preliminary data.</text>
</comment>
<name>A0AAD9L735_RIDPI</name>
<evidence type="ECO:0000313" key="1">
    <source>
        <dbReference type="EMBL" id="KAK2183495.1"/>
    </source>
</evidence>
<keyword evidence="2" id="KW-1185">Reference proteome</keyword>
<protein>
    <recommendedName>
        <fullName evidence="3">Reverse transcriptase domain-containing protein</fullName>
    </recommendedName>
</protein>
<dbReference type="Proteomes" id="UP001209878">
    <property type="component" value="Unassembled WGS sequence"/>
</dbReference>
<accession>A0AAD9L735</accession>
<proteinExistence type="predicted"/>
<sequence length="150" mass="17840">METFFQAQKWNTLKCIDKVYNNSNDGITGMLSVFVFIYANDTVMLTENEHANQRNVDLLNEYCICNKPNVNISKTRMMVFARSMTRIRNIRTFKFGNTDLDQVEDYIYLGICFNWNRSFVTVNRCCMTKLQRYVTHTKRQETKSTNRYYA</sequence>
<gene>
    <name evidence="1" type="ORF">NP493_310g02027</name>
</gene>
<reference evidence="1" key="1">
    <citation type="journal article" date="2023" name="Mol. Biol. Evol.">
        <title>Third-Generation Sequencing Reveals the Adaptive Role of the Epigenome in Three Deep-Sea Polychaetes.</title>
        <authorList>
            <person name="Perez M."/>
            <person name="Aroh O."/>
            <person name="Sun Y."/>
            <person name="Lan Y."/>
            <person name="Juniper S.K."/>
            <person name="Young C.R."/>
            <person name="Angers B."/>
            <person name="Qian P.Y."/>
        </authorList>
    </citation>
    <scope>NUCLEOTIDE SEQUENCE</scope>
    <source>
        <strain evidence="1">R07B-5</strain>
    </source>
</reference>
<dbReference type="EMBL" id="JAODUO010000310">
    <property type="protein sequence ID" value="KAK2183495.1"/>
    <property type="molecule type" value="Genomic_DNA"/>
</dbReference>
<evidence type="ECO:0008006" key="3">
    <source>
        <dbReference type="Google" id="ProtNLM"/>
    </source>
</evidence>
<organism evidence="1 2">
    <name type="scientific">Ridgeia piscesae</name>
    <name type="common">Tubeworm</name>
    <dbReference type="NCBI Taxonomy" id="27915"/>
    <lineage>
        <taxon>Eukaryota</taxon>
        <taxon>Metazoa</taxon>
        <taxon>Spiralia</taxon>
        <taxon>Lophotrochozoa</taxon>
        <taxon>Annelida</taxon>
        <taxon>Polychaeta</taxon>
        <taxon>Sedentaria</taxon>
        <taxon>Canalipalpata</taxon>
        <taxon>Sabellida</taxon>
        <taxon>Siboglinidae</taxon>
        <taxon>Ridgeia</taxon>
    </lineage>
</organism>
<evidence type="ECO:0000313" key="2">
    <source>
        <dbReference type="Proteomes" id="UP001209878"/>
    </source>
</evidence>
<dbReference type="AlphaFoldDB" id="A0AAD9L735"/>